<proteinExistence type="predicted"/>
<dbReference type="SMART" id="SM01034">
    <property type="entry name" value="BLUF"/>
    <property type="match status" value="1"/>
</dbReference>
<dbReference type="InterPro" id="IPR007024">
    <property type="entry name" value="BLUF_domain"/>
</dbReference>
<organism evidence="2 3">
    <name type="scientific">Vibrio olivae</name>
    <dbReference type="NCBI Taxonomy" id="1243002"/>
    <lineage>
        <taxon>Bacteria</taxon>
        <taxon>Pseudomonadati</taxon>
        <taxon>Pseudomonadota</taxon>
        <taxon>Gammaproteobacteria</taxon>
        <taxon>Vibrionales</taxon>
        <taxon>Vibrionaceae</taxon>
        <taxon>Vibrio</taxon>
    </lineage>
</organism>
<evidence type="ECO:0000313" key="3">
    <source>
        <dbReference type="Proteomes" id="UP001589645"/>
    </source>
</evidence>
<dbReference type="Pfam" id="PF04940">
    <property type="entry name" value="BLUF"/>
    <property type="match status" value="1"/>
</dbReference>
<keyword evidence="3" id="KW-1185">Reference proteome</keyword>
<evidence type="ECO:0000259" key="1">
    <source>
        <dbReference type="PROSITE" id="PS50925"/>
    </source>
</evidence>
<dbReference type="PROSITE" id="PS50925">
    <property type="entry name" value="BLUF"/>
    <property type="match status" value="1"/>
</dbReference>
<name>A0ABV5HTJ9_9VIBR</name>
<evidence type="ECO:0000313" key="2">
    <source>
        <dbReference type="EMBL" id="MFB9137600.1"/>
    </source>
</evidence>
<dbReference type="SUPFAM" id="SSF54975">
    <property type="entry name" value="Acylphosphatase/BLUF domain-like"/>
    <property type="match status" value="1"/>
</dbReference>
<gene>
    <name evidence="2" type="ORF">ACFFUV_21855</name>
</gene>
<sequence>MNLIRLVYASTVSEPLKHSDIEQIIHAAQTHNVEQGITGMLYFNNNYFLQCLEGDREKVNALYNSIVKDARHHNVVILSYQEINSRDFQNWSMGYIPISSATKPLALKFSSNHEFDPYRITGHSAYLLLLEMKKNLPTAW</sequence>
<dbReference type="Gene3D" id="3.30.70.100">
    <property type="match status" value="1"/>
</dbReference>
<dbReference type="InterPro" id="IPR036046">
    <property type="entry name" value="Acylphosphatase-like_dom_sf"/>
</dbReference>
<accession>A0ABV5HTJ9</accession>
<reference evidence="2 3" key="1">
    <citation type="submission" date="2024-09" db="EMBL/GenBank/DDBJ databases">
        <authorList>
            <person name="Sun Q."/>
            <person name="Mori K."/>
        </authorList>
    </citation>
    <scope>NUCLEOTIDE SEQUENCE [LARGE SCALE GENOMIC DNA]</scope>
    <source>
        <strain evidence="2 3">CECT 8064</strain>
    </source>
</reference>
<protein>
    <submittedName>
        <fullName evidence="2">BLUF domain-containing protein</fullName>
    </submittedName>
</protein>
<dbReference type="EMBL" id="JBHMEP010000015">
    <property type="protein sequence ID" value="MFB9137600.1"/>
    <property type="molecule type" value="Genomic_DNA"/>
</dbReference>
<dbReference type="Proteomes" id="UP001589645">
    <property type="component" value="Unassembled WGS sequence"/>
</dbReference>
<dbReference type="RefSeq" id="WP_390197510.1">
    <property type="nucleotide sequence ID" value="NZ_JBHMEP010000015.1"/>
</dbReference>
<comment type="caution">
    <text evidence="2">The sequence shown here is derived from an EMBL/GenBank/DDBJ whole genome shotgun (WGS) entry which is preliminary data.</text>
</comment>
<feature type="domain" description="BLUF" evidence="1">
    <location>
        <begin position="3"/>
        <end position="94"/>
    </location>
</feature>